<reference evidence="2" key="1">
    <citation type="submission" date="2022-01" db="EMBL/GenBank/DDBJ databases">
        <title>Novel species in genus Dyadobacter.</title>
        <authorList>
            <person name="Ma C."/>
        </authorList>
    </citation>
    <scope>NUCLEOTIDE SEQUENCE</scope>
    <source>
        <strain evidence="2">CY357</strain>
    </source>
</reference>
<comment type="caution">
    <text evidence="2">The sequence shown here is derived from an EMBL/GenBank/DDBJ whole genome shotgun (WGS) entry which is preliminary data.</text>
</comment>
<dbReference type="Proteomes" id="UP001139411">
    <property type="component" value="Unassembled WGS sequence"/>
</dbReference>
<dbReference type="InterPro" id="IPR016040">
    <property type="entry name" value="NAD(P)-bd_dom"/>
</dbReference>
<protein>
    <submittedName>
        <fullName evidence="2">NAD(P)H-binding protein</fullName>
    </submittedName>
</protein>
<sequence>MKQIKKIAIIGGGGRTGQYIVNQLLEKGFYIRLLLRHPESFPLSNPHIEIIEGDVLDAEVVTSLVEDCEAVISTVGQRKGEPLVASVATENILRAIENQPSVSTSIRYILLAGLNIDTPFDRKSPDTQKATDWMKMTFPEIHADRQKSYLILQSSQVKWTLVRVPFIEFSEERSALKVSLEDCLGSKISAADIAGFMFVQLTDDTYIRKAPFIAGI</sequence>
<dbReference type="PANTHER" id="PTHR43355:SF2">
    <property type="entry name" value="FLAVIN REDUCTASE (NADPH)"/>
    <property type="match status" value="1"/>
</dbReference>
<dbReference type="AlphaFoldDB" id="A0A9X1TUU5"/>
<name>A0A9X1TUU5_9BACT</name>
<dbReference type="SUPFAM" id="SSF51735">
    <property type="entry name" value="NAD(P)-binding Rossmann-fold domains"/>
    <property type="match status" value="1"/>
</dbReference>
<dbReference type="RefSeq" id="WP_235179806.1">
    <property type="nucleotide sequence ID" value="NZ_JAKFFV010000028.1"/>
</dbReference>
<evidence type="ECO:0000259" key="1">
    <source>
        <dbReference type="Pfam" id="PF13460"/>
    </source>
</evidence>
<accession>A0A9X1TUU5</accession>
<dbReference type="Pfam" id="PF13460">
    <property type="entry name" value="NAD_binding_10"/>
    <property type="match status" value="1"/>
</dbReference>
<evidence type="ECO:0000313" key="2">
    <source>
        <dbReference type="EMBL" id="MCF2501714.1"/>
    </source>
</evidence>
<feature type="domain" description="NAD(P)-binding" evidence="1">
    <location>
        <begin position="11"/>
        <end position="203"/>
    </location>
</feature>
<dbReference type="GO" id="GO:0042602">
    <property type="term" value="F:riboflavin reductase (NADPH) activity"/>
    <property type="evidence" value="ECO:0007669"/>
    <property type="project" value="TreeGrafter"/>
</dbReference>
<dbReference type="PANTHER" id="PTHR43355">
    <property type="entry name" value="FLAVIN REDUCTASE (NADPH)"/>
    <property type="match status" value="1"/>
</dbReference>
<gene>
    <name evidence="2" type="ORF">L0661_25575</name>
</gene>
<proteinExistence type="predicted"/>
<dbReference type="EMBL" id="JAKFFV010000028">
    <property type="protein sequence ID" value="MCF2501714.1"/>
    <property type="molecule type" value="Genomic_DNA"/>
</dbReference>
<organism evidence="2 3">
    <name type="scientific">Dyadobacter chenhuakuii</name>
    <dbReference type="NCBI Taxonomy" id="2909339"/>
    <lineage>
        <taxon>Bacteria</taxon>
        <taxon>Pseudomonadati</taxon>
        <taxon>Bacteroidota</taxon>
        <taxon>Cytophagia</taxon>
        <taxon>Cytophagales</taxon>
        <taxon>Spirosomataceae</taxon>
        <taxon>Dyadobacter</taxon>
    </lineage>
</organism>
<dbReference type="Gene3D" id="3.40.50.720">
    <property type="entry name" value="NAD(P)-binding Rossmann-like Domain"/>
    <property type="match status" value="1"/>
</dbReference>
<dbReference type="GO" id="GO:0004074">
    <property type="term" value="F:biliverdin reductase [NAD(P)H] activity"/>
    <property type="evidence" value="ECO:0007669"/>
    <property type="project" value="TreeGrafter"/>
</dbReference>
<dbReference type="InterPro" id="IPR036291">
    <property type="entry name" value="NAD(P)-bd_dom_sf"/>
</dbReference>
<evidence type="ECO:0000313" key="3">
    <source>
        <dbReference type="Proteomes" id="UP001139411"/>
    </source>
</evidence>
<dbReference type="InterPro" id="IPR051606">
    <property type="entry name" value="Polyketide_Oxido-like"/>
</dbReference>